<reference evidence="5 6" key="1">
    <citation type="journal article" date="2017" name="Water Res.">
        <title>Discovery and metagenomic analysis of an anammox bacterial enrichment related to Candidatus "Brocadia caroliniensis" in a full-scale glycerol-fed nitritation-denitritation separate centrate treatment process.</title>
        <authorList>
            <person name="Park H."/>
            <person name="Brotto A.C."/>
            <person name="van Loosdrecht M.C."/>
            <person name="Chandran K."/>
        </authorList>
    </citation>
    <scope>NUCLEOTIDE SEQUENCE [LARGE SCALE GENOMIC DNA]</scope>
    <source>
        <strain evidence="5">26THWARD</strain>
    </source>
</reference>
<dbReference type="PANTHER" id="PTHR43767">
    <property type="entry name" value="LONG-CHAIN-FATTY-ACID--COA LIGASE"/>
    <property type="match status" value="1"/>
</dbReference>
<evidence type="ECO:0000313" key="6">
    <source>
        <dbReference type="Proteomes" id="UP000189681"/>
    </source>
</evidence>
<dbReference type="STRING" id="1004156.AYP45_03280"/>
<dbReference type="EMBL" id="AYTS01000029">
    <property type="protein sequence ID" value="OOP57475.1"/>
    <property type="molecule type" value="Genomic_DNA"/>
</dbReference>
<dbReference type="PANTHER" id="PTHR43767:SF1">
    <property type="entry name" value="NONRIBOSOMAL PEPTIDE SYNTHASE PES1 (EUROFUNG)-RELATED"/>
    <property type="match status" value="1"/>
</dbReference>
<name>A0A1V4AWI3_9BACT</name>
<dbReference type="Pfam" id="PF00501">
    <property type="entry name" value="AMP-binding"/>
    <property type="match status" value="1"/>
</dbReference>
<evidence type="ECO:0008006" key="7">
    <source>
        <dbReference type="Google" id="ProtNLM"/>
    </source>
</evidence>
<dbReference type="SUPFAM" id="SSF56801">
    <property type="entry name" value="Acetyl-CoA synthetase-like"/>
    <property type="match status" value="1"/>
</dbReference>
<protein>
    <recommendedName>
        <fullName evidence="7">Long-chain fatty acid--CoA ligase</fullName>
    </recommendedName>
</protein>
<organism evidence="5 6">
    <name type="scientific">Candidatus Brocadia carolinensis</name>
    <dbReference type="NCBI Taxonomy" id="1004156"/>
    <lineage>
        <taxon>Bacteria</taxon>
        <taxon>Pseudomonadati</taxon>
        <taxon>Planctomycetota</taxon>
        <taxon>Candidatus Brocadiia</taxon>
        <taxon>Candidatus Brocadiales</taxon>
        <taxon>Candidatus Brocadiaceae</taxon>
        <taxon>Candidatus Brocadia</taxon>
    </lineage>
</organism>
<dbReference type="GO" id="GO:0016878">
    <property type="term" value="F:acid-thiol ligase activity"/>
    <property type="evidence" value="ECO:0007669"/>
    <property type="project" value="UniProtKB-ARBA"/>
</dbReference>
<comment type="caution">
    <text evidence="5">The sequence shown here is derived from an EMBL/GenBank/DDBJ whole genome shotgun (WGS) entry which is preliminary data.</text>
</comment>
<dbReference type="InterPro" id="IPR042099">
    <property type="entry name" value="ANL_N_sf"/>
</dbReference>
<gene>
    <name evidence="5" type="ORF">AYP45_03280</name>
</gene>
<dbReference type="FunFam" id="3.30.300.30:FF:000008">
    <property type="entry name" value="2,3-dihydroxybenzoate-AMP ligase"/>
    <property type="match status" value="1"/>
</dbReference>
<evidence type="ECO:0000256" key="2">
    <source>
        <dbReference type="ARBA" id="ARBA00022598"/>
    </source>
</evidence>
<comment type="similarity">
    <text evidence="1">Belongs to the ATP-dependent AMP-binding enzyme family.</text>
</comment>
<feature type="domain" description="AMP-dependent synthetase/ligase" evidence="3">
    <location>
        <begin position="9"/>
        <end position="348"/>
    </location>
</feature>
<dbReference type="Proteomes" id="UP000189681">
    <property type="component" value="Unassembled WGS sequence"/>
</dbReference>
<accession>A0A1V4AWI3</accession>
<evidence type="ECO:0000259" key="3">
    <source>
        <dbReference type="Pfam" id="PF00501"/>
    </source>
</evidence>
<evidence type="ECO:0000313" key="5">
    <source>
        <dbReference type="EMBL" id="OOP57475.1"/>
    </source>
</evidence>
<keyword evidence="2" id="KW-0436">Ligase</keyword>
<feature type="domain" description="AMP-binding enzyme C-terminal" evidence="4">
    <location>
        <begin position="399"/>
        <end position="474"/>
    </location>
</feature>
<dbReference type="AlphaFoldDB" id="A0A1V4AWI3"/>
<proteinExistence type="inferred from homology"/>
<dbReference type="InterPro" id="IPR000873">
    <property type="entry name" value="AMP-dep_synth/lig_dom"/>
</dbReference>
<dbReference type="Gene3D" id="3.30.300.30">
    <property type="match status" value="1"/>
</dbReference>
<dbReference type="Gene3D" id="3.40.50.12780">
    <property type="entry name" value="N-terminal domain of ligase-like"/>
    <property type="match status" value="1"/>
</dbReference>
<evidence type="ECO:0000256" key="1">
    <source>
        <dbReference type="ARBA" id="ARBA00006432"/>
    </source>
</evidence>
<dbReference type="InterPro" id="IPR050237">
    <property type="entry name" value="ATP-dep_AMP-bd_enzyme"/>
</dbReference>
<sequence length="493" mass="54945">MTLTHTFLNTCRKYAQKTAVIDQNGAFCYEDLRQEALKCAEQVSSAGSGKNIGILLLNGKEFLTAFYGILIAGKTPVPLNFLLSPAQLLYVIRDAEIETIFTCNLFAPQLRSQIKHIFLAEEKYPDTRFNEASISYGEEEEQAAMLYTSGTNANPKGVILTHNNFLSNLEGCMHAFHFTEKDTLLGILPLFHTYALTTTLILPVCVGATMIYLTRFSGAKVLEMIEQYKVTSLFAIPSMYRVLLRTAESTRHNLRTLRLCTSGGEPLPGDVLEAFSKVFPVPLTEGYGLTEATAIVSVNLPEKCKLGSIGPPLDNIKVKIVNDNGDEQPVGRDGEIWVKGPNVMKGYHKLPKETAETITSDRWLKTGDYGKLDKEGFLWITGRKKELIIISGENVSPTEIEHVISRHEKVFEVAVIGVPDKVRGEVPKAFIALREDTTCSADEIRDYCLSRLPHYKVPKYFVFHKELPHGPTGKILKRALKEENFSGPPNQNV</sequence>
<dbReference type="Pfam" id="PF13193">
    <property type="entry name" value="AMP-binding_C"/>
    <property type="match status" value="1"/>
</dbReference>
<evidence type="ECO:0000259" key="4">
    <source>
        <dbReference type="Pfam" id="PF13193"/>
    </source>
</evidence>
<dbReference type="InterPro" id="IPR045851">
    <property type="entry name" value="AMP-bd_C_sf"/>
</dbReference>
<dbReference type="InterPro" id="IPR025110">
    <property type="entry name" value="AMP-bd_C"/>
</dbReference>